<evidence type="ECO:0000313" key="4">
    <source>
        <dbReference type="Proteomes" id="UP001319874"/>
    </source>
</evidence>
<protein>
    <recommendedName>
        <fullName evidence="2">DUF4397 domain-containing protein</fullName>
    </recommendedName>
</protein>
<dbReference type="EMBL" id="AP024958">
    <property type="protein sequence ID" value="BCZ85182.1"/>
    <property type="molecule type" value="Genomic_DNA"/>
</dbReference>
<keyword evidence="1" id="KW-0732">Signal</keyword>
<proteinExistence type="predicted"/>
<keyword evidence="4" id="KW-1185">Reference proteome</keyword>
<evidence type="ECO:0000313" key="3">
    <source>
        <dbReference type="EMBL" id="BCZ85182.1"/>
    </source>
</evidence>
<dbReference type="RefSeq" id="WP_229517366.1">
    <property type="nucleotide sequence ID" value="NZ_AP024958.1"/>
</dbReference>
<reference evidence="3 4" key="1">
    <citation type="journal article" date="2022" name="Front. Microbiol.">
        <title>Identification and characterization of a novel class of self-sufficient cytochrome P450 hydroxylase involved in cyclohexanecarboxylate degradation in Paraburkholderia terrae strain KU-64.</title>
        <authorList>
            <person name="Yamamoto T."/>
            <person name="Hasegawa Y."/>
            <person name="Iwaki H."/>
        </authorList>
    </citation>
    <scope>NUCLEOTIDE SEQUENCE [LARGE SCALE GENOMIC DNA]</scope>
    <source>
        <strain evidence="3 4">KU-64</strain>
    </source>
</reference>
<evidence type="ECO:0000259" key="2">
    <source>
        <dbReference type="Pfam" id="PF14344"/>
    </source>
</evidence>
<name>A0ABM7U1F4_9BURK</name>
<accession>A0ABM7U1F4</accession>
<dbReference type="PROSITE" id="PS51257">
    <property type="entry name" value="PROKAR_LIPOPROTEIN"/>
    <property type="match status" value="1"/>
</dbReference>
<evidence type="ECO:0000256" key="1">
    <source>
        <dbReference type="SAM" id="SignalP"/>
    </source>
</evidence>
<feature type="domain" description="DUF4397" evidence="2">
    <location>
        <begin position="31"/>
        <end position="157"/>
    </location>
</feature>
<dbReference type="Proteomes" id="UP001319874">
    <property type="component" value="Chromosome 4"/>
</dbReference>
<dbReference type="Pfam" id="PF14344">
    <property type="entry name" value="DUF4397"/>
    <property type="match status" value="1"/>
</dbReference>
<organism evidence="3 4">
    <name type="scientific">Paraburkholderia terrae</name>
    <dbReference type="NCBI Taxonomy" id="311230"/>
    <lineage>
        <taxon>Bacteria</taxon>
        <taxon>Pseudomonadati</taxon>
        <taxon>Pseudomonadota</taxon>
        <taxon>Betaproteobacteria</taxon>
        <taxon>Burkholderiales</taxon>
        <taxon>Burkholderiaceae</taxon>
        <taxon>Paraburkholderia</taxon>
    </lineage>
</organism>
<dbReference type="InterPro" id="IPR025510">
    <property type="entry name" value="DUF4397"/>
</dbReference>
<feature type="signal peptide" evidence="1">
    <location>
        <begin position="1"/>
        <end position="19"/>
    </location>
</feature>
<gene>
    <name evidence="3" type="ORF">PTKU64_88570</name>
</gene>
<feature type="chain" id="PRO_5045193099" description="DUF4397 domain-containing protein" evidence="1">
    <location>
        <begin position="20"/>
        <end position="244"/>
    </location>
</feature>
<sequence length="244" mass="24094">MVRYCKKLVALLATSALLAACGGGDGEPPKASLRVAHFAPDVPAVDVFLKSPGAANSASNRLLQNVSFPAATAYSSVNAGTYDASVALAGTLTGVVNLNGANLAGGTSTSVFATGLLGGTGAQALALRAYVDDRTPVSGKAKVRVIHLSPDAPAVDVVVLAGGGIAARPVTNLAYPNATTTPLLLDPGTYTLAVVPTGATTPVLPSTAGVPVTLAAGDVDTVVAIGALAAPGAQPFQLKVLDDR</sequence>